<organism evidence="3 4">
    <name type="scientific">Prunus armeniaca</name>
    <name type="common">Apricot</name>
    <name type="synonym">Armeniaca vulgaris</name>
    <dbReference type="NCBI Taxonomy" id="36596"/>
    <lineage>
        <taxon>Eukaryota</taxon>
        <taxon>Viridiplantae</taxon>
        <taxon>Streptophyta</taxon>
        <taxon>Embryophyta</taxon>
        <taxon>Tracheophyta</taxon>
        <taxon>Spermatophyta</taxon>
        <taxon>Magnoliopsida</taxon>
        <taxon>eudicotyledons</taxon>
        <taxon>Gunneridae</taxon>
        <taxon>Pentapetalae</taxon>
        <taxon>rosids</taxon>
        <taxon>fabids</taxon>
        <taxon>Rosales</taxon>
        <taxon>Rosaceae</taxon>
        <taxon>Amygdaloideae</taxon>
        <taxon>Amygdaleae</taxon>
        <taxon>Prunus</taxon>
    </lineage>
</organism>
<keyword evidence="1" id="KW-0175">Coiled coil</keyword>
<dbReference type="AlphaFoldDB" id="A0A6J5U882"/>
<dbReference type="PANTHER" id="PTHR33883">
    <property type="entry name" value="WPP DOMAIN-ASSOCIATED PROTEIN"/>
    <property type="match status" value="1"/>
</dbReference>
<evidence type="ECO:0000256" key="2">
    <source>
        <dbReference type="SAM" id="MobiDB-lite"/>
    </source>
</evidence>
<evidence type="ECO:0000313" key="3">
    <source>
        <dbReference type="EMBL" id="CAB4270548.1"/>
    </source>
</evidence>
<dbReference type="Proteomes" id="UP000507222">
    <property type="component" value="Unassembled WGS sequence"/>
</dbReference>
<name>A0A6J5U882_PRUAR</name>
<evidence type="ECO:0000256" key="1">
    <source>
        <dbReference type="SAM" id="Coils"/>
    </source>
</evidence>
<reference evidence="3 4" key="1">
    <citation type="submission" date="2020-05" db="EMBL/GenBank/DDBJ databases">
        <authorList>
            <person name="Campoy J."/>
            <person name="Schneeberger K."/>
            <person name="Spophaly S."/>
        </authorList>
    </citation>
    <scope>NUCLEOTIDE SEQUENCE [LARGE SCALE GENOMIC DNA]</scope>
    <source>
        <strain evidence="3">PruArmRojPasFocal</strain>
    </source>
</reference>
<dbReference type="PANTHER" id="PTHR33883:SF7">
    <property type="entry name" value="OS04G0521600 PROTEIN"/>
    <property type="match status" value="1"/>
</dbReference>
<feature type="compositionally biased region" description="Basic and acidic residues" evidence="2">
    <location>
        <begin position="309"/>
        <end position="322"/>
    </location>
</feature>
<gene>
    <name evidence="3" type="ORF">CURHAP_LOCUS16690</name>
</gene>
<feature type="region of interest" description="Disordered" evidence="2">
    <location>
        <begin position="294"/>
        <end position="322"/>
    </location>
</feature>
<evidence type="ECO:0008006" key="5">
    <source>
        <dbReference type="Google" id="ProtNLM"/>
    </source>
</evidence>
<dbReference type="EMBL" id="CAEKDK010000002">
    <property type="protein sequence ID" value="CAB4270548.1"/>
    <property type="molecule type" value="Genomic_DNA"/>
</dbReference>
<proteinExistence type="predicted"/>
<protein>
    <recommendedName>
        <fullName evidence="5">WPP domain-associated protein</fullName>
    </recommendedName>
</protein>
<evidence type="ECO:0000313" key="4">
    <source>
        <dbReference type="Proteomes" id="UP000507222"/>
    </source>
</evidence>
<accession>A0A6J5U882</accession>
<dbReference type="InterPro" id="IPR037490">
    <property type="entry name" value="WAP"/>
</dbReference>
<sequence>MDSTMMRIVHQAMNNAHEKMQSKEGVLQRLNEISRFYELAVMQLEGCLKFVRQETDSCILESSHEQVLTDLTEIRNRLQGRLKESEMAIMAKDRELASLCSSTANLKLERRTKSEPVEEYIFSNRMGGDDEEDDDDDRDNELFCELKNSVDQQVLNIRQKLQPDYRFKDKEGNSEVVEGINNKKIEQMGSDMGILKETLDLAFGKMQNAIFRSEVGPIEQQWRWDVEKDTMSALLQGFMSDFQETVEAQVWKEEEHVCLGLKEYWYDLMDEVVNLRHELDSFVGDNEVVQVKSTDPLQTSLGGKVSNRTNEKHSPEDFNHGKPEYQLSLKAEEVMQEVHEEERGEDGGHFVSKMIKNHESIIRKKSAEVEELNLLKREILRQKGNLSSRREEIGMQENSLKRRVQEIILKLDKLRDWDVKLNETFGNYECNHEEETLSEERFLKSDANHIENLELDTLEDVWKKMDKVPYAINEELQNEGSRLKQDQEEENLKSVIMERTYVTLLESLIKENRIELHDFELENLIWKDICNLLLTEVVNQWMENIKGNNIESRTREEIYCTVLREAIKDYSSNGNFALVECQDLRVENNSLNDSAFSDKFCYLEGTIREAVCWTLLHEMLKEWNECIYGCETESLLREEVDWLICNETIKEFVKTAGDPLAQYQDIVTREFLQITESFVREDICMVFIRETIKEWKMESLIKEEIFQFVMVEVLRDAFDLFSEADSRTHDKFPKGMLFANKLQNDRQVGAEENLNEKIGTEEDLMSSESSKGLLTKFHTSSSVSSKLASKALGSELGSSLDIVVGGLQKVYDQVSPAVGSAHSSEPSYCQPKTNKEVQLNPPDSVFTPVLRFQEVLVDLEHTSKEKLEINFLRLDKMRDGINILVEHVSTLRKKESLYRNAFTRRCQDLWKAETEVDLLGDQVDVLAGLLEKIYTILCHHSLVLQQYFEVSDILQLIKKELTGAVNTSKN</sequence>
<feature type="coiled-coil region" evidence="1">
    <location>
        <begin position="355"/>
        <end position="382"/>
    </location>
</feature>